<evidence type="ECO:0000256" key="8">
    <source>
        <dbReference type="SAM" id="SignalP"/>
    </source>
</evidence>
<dbReference type="Pfam" id="PF01471">
    <property type="entry name" value="PG_binding_1"/>
    <property type="match status" value="1"/>
</dbReference>
<dbReference type="InterPro" id="IPR036365">
    <property type="entry name" value="PGBD-like_sf"/>
</dbReference>
<protein>
    <submittedName>
        <fullName evidence="10">L,D-transpeptidase family protein</fullName>
    </submittedName>
</protein>
<dbReference type="SUPFAM" id="SSF47090">
    <property type="entry name" value="PGBD-like"/>
    <property type="match status" value="1"/>
</dbReference>
<feature type="active site" description="Nucleophile" evidence="7">
    <location>
        <position position="553"/>
    </location>
</feature>
<dbReference type="CDD" id="cd16913">
    <property type="entry name" value="YkuD_like"/>
    <property type="match status" value="1"/>
</dbReference>
<dbReference type="Gene3D" id="1.10.101.10">
    <property type="entry name" value="PGBD-like superfamily/PGBD"/>
    <property type="match status" value="1"/>
</dbReference>
<comment type="caution">
    <text evidence="10">The sequence shown here is derived from an EMBL/GenBank/DDBJ whole genome shotgun (WGS) entry which is preliminary data.</text>
</comment>
<keyword evidence="8" id="KW-0732">Signal</keyword>
<dbReference type="GO" id="GO:0008360">
    <property type="term" value="P:regulation of cell shape"/>
    <property type="evidence" value="ECO:0007669"/>
    <property type="project" value="UniProtKB-UniRule"/>
</dbReference>
<dbReference type="GO" id="GO:0004180">
    <property type="term" value="F:carboxypeptidase activity"/>
    <property type="evidence" value="ECO:0007669"/>
    <property type="project" value="UniProtKB-ARBA"/>
</dbReference>
<dbReference type="Pfam" id="PF03734">
    <property type="entry name" value="YkuD"/>
    <property type="match status" value="1"/>
</dbReference>
<dbReference type="InterPro" id="IPR052905">
    <property type="entry name" value="LD-transpeptidase_YkuD-like"/>
</dbReference>
<comment type="pathway">
    <text evidence="1 7">Cell wall biogenesis; peptidoglycan biosynthesis.</text>
</comment>
<feature type="signal peptide" evidence="8">
    <location>
        <begin position="1"/>
        <end position="30"/>
    </location>
</feature>
<evidence type="ECO:0000256" key="5">
    <source>
        <dbReference type="ARBA" id="ARBA00022984"/>
    </source>
</evidence>
<sequence>MLQLKRGTLAGLLCAVATAAMLAPSGEANAQGFLDRIFNPRHYEEQRRQREVEQKPAPVKAYVASPRYYTYAPDKLKVFSLKDLAVVPATALPSAEQDGTPAAAADVTGSVSDANAAVETVPSEERAFNDARTSLADISIRALPEVGKTVVAHYEEYPAFIWVSNGEVSDKARVALQVLGDADRYGLDPADYAVALPDPASGEAGLMRFEMQLSAATLTYVLDAMRGRIDPNRLSGYHDLPRKDVDLAVALKSMAASDDVAAYLERRNPQNAPFQALVAELAALKGQEDGARVEIAEGTLLKPGQSNPELVNVVAAIRLNGSDKVKAAHQATLDAYQNGHDYTPELVALVKDFQKDKGLTQDGVVGSNTIRALQGVSLSQKIARAELALERLRWLPRQLGERHVFINQPAFTATYLEDGKEPLSMRAVVGQKSNQTYFFTDKVEIVEYNPYWGVPYSIIVNEMLPKLNQDPYYLDRLGYEVTTANGRPISSASVDWHSVAAKKLAINVRQQPGDDNALGELKILFPNKHAIYMHDTPAKRLFQRDSRAFSHGCVRLENPRAMAAAVLGKSVDYVSSQIAVGKNHSDDVAGDLPVYVAYFTAWPKQDGQIGYYADVYDRDVHLQKAIDATTKERRG</sequence>
<keyword evidence="11" id="KW-1185">Reference proteome</keyword>
<dbReference type="RefSeq" id="WP_182167121.1">
    <property type="nucleotide sequence ID" value="NZ_JACFXV010000063.1"/>
</dbReference>
<dbReference type="Pfam" id="PF20142">
    <property type="entry name" value="Scaffold"/>
    <property type="match status" value="1"/>
</dbReference>
<evidence type="ECO:0000256" key="3">
    <source>
        <dbReference type="ARBA" id="ARBA00022679"/>
    </source>
</evidence>
<feature type="active site" description="Proton donor/acceptor" evidence="7">
    <location>
        <position position="534"/>
    </location>
</feature>
<feature type="domain" description="L,D-TPase catalytic" evidence="9">
    <location>
        <begin position="402"/>
        <end position="581"/>
    </location>
</feature>
<name>A0A839AG00_9HYPH</name>
<dbReference type="PANTHER" id="PTHR41533:SF2">
    <property type="entry name" value="BLR7131 PROTEIN"/>
    <property type="match status" value="1"/>
</dbReference>
<reference evidence="10 11" key="1">
    <citation type="submission" date="2020-07" db="EMBL/GenBank/DDBJ databases">
        <title>Stappia sp., F7233, whole genome shotgun sequencing project.</title>
        <authorList>
            <person name="Jiang S."/>
            <person name="Liu Z.W."/>
            <person name="Du Z.J."/>
        </authorList>
    </citation>
    <scope>NUCLEOTIDE SEQUENCE [LARGE SCALE GENOMIC DNA]</scope>
    <source>
        <strain evidence="10 11">F7233</strain>
    </source>
</reference>
<keyword evidence="6 7" id="KW-0961">Cell wall biogenesis/degradation</keyword>
<comment type="similarity">
    <text evidence="2">Belongs to the YkuD family.</text>
</comment>
<feature type="chain" id="PRO_5032824734" evidence="8">
    <location>
        <begin position="31"/>
        <end position="635"/>
    </location>
</feature>
<dbReference type="EMBL" id="JACFXV010000063">
    <property type="protein sequence ID" value="MBA5778643.1"/>
    <property type="molecule type" value="Genomic_DNA"/>
</dbReference>
<keyword evidence="3" id="KW-0808">Transferase</keyword>
<dbReference type="GO" id="GO:0009252">
    <property type="term" value="P:peptidoglycan biosynthetic process"/>
    <property type="evidence" value="ECO:0007669"/>
    <property type="project" value="UniProtKB-UniPathway"/>
</dbReference>
<dbReference type="InterPro" id="IPR005490">
    <property type="entry name" value="LD_TPept_cat_dom"/>
</dbReference>
<evidence type="ECO:0000313" key="10">
    <source>
        <dbReference type="EMBL" id="MBA5778643.1"/>
    </source>
</evidence>
<evidence type="ECO:0000313" key="11">
    <source>
        <dbReference type="Proteomes" id="UP000541109"/>
    </source>
</evidence>
<evidence type="ECO:0000256" key="2">
    <source>
        <dbReference type="ARBA" id="ARBA00005992"/>
    </source>
</evidence>
<dbReference type="AlphaFoldDB" id="A0A839AG00"/>
<dbReference type="PROSITE" id="PS52029">
    <property type="entry name" value="LD_TPASE"/>
    <property type="match status" value="1"/>
</dbReference>
<keyword evidence="4 7" id="KW-0133">Cell shape</keyword>
<dbReference type="SUPFAM" id="SSF141523">
    <property type="entry name" value="L,D-transpeptidase catalytic domain-like"/>
    <property type="match status" value="1"/>
</dbReference>
<dbReference type="InterPro" id="IPR045380">
    <property type="entry name" value="LD_TPept_scaffold_dom"/>
</dbReference>
<evidence type="ECO:0000256" key="1">
    <source>
        <dbReference type="ARBA" id="ARBA00004752"/>
    </source>
</evidence>
<evidence type="ECO:0000256" key="6">
    <source>
        <dbReference type="ARBA" id="ARBA00023316"/>
    </source>
</evidence>
<dbReference type="Gene3D" id="2.40.440.10">
    <property type="entry name" value="L,D-transpeptidase catalytic domain-like"/>
    <property type="match status" value="1"/>
</dbReference>
<evidence type="ECO:0000256" key="7">
    <source>
        <dbReference type="PROSITE-ProRule" id="PRU01373"/>
    </source>
</evidence>
<evidence type="ECO:0000259" key="9">
    <source>
        <dbReference type="PROSITE" id="PS52029"/>
    </source>
</evidence>
<evidence type="ECO:0000256" key="4">
    <source>
        <dbReference type="ARBA" id="ARBA00022960"/>
    </source>
</evidence>
<organism evidence="10 11">
    <name type="scientific">Stappia albiluteola</name>
    <dbReference type="NCBI Taxonomy" id="2758565"/>
    <lineage>
        <taxon>Bacteria</taxon>
        <taxon>Pseudomonadati</taxon>
        <taxon>Pseudomonadota</taxon>
        <taxon>Alphaproteobacteria</taxon>
        <taxon>Hyphomicrobiales</taxon>
        <taxon>Stappiaceae</taxon>
        <taxon>Stappia</taxon>
    </lineage>
</organism>
<accession>A0A839AG00</accession>
<dbReference type="InterPro" id="IPR036366">
    <property type="entry name" value="PGBDSf"/>
</dbReference>
<dbReference type="InterPro" id="IPR002477">
    <property type="entry name" value="Peptidoglycan-bd-like"/>
</dbReference>
<proteinExistence type="inferred from homology"/>
<dbReference type="GO" id="GO:0016740">
    <property type="term" value="F:transferase activity"/>
    <property type="evidence" value="ECO:0007669"/>
    <property type="project" value="UniProtKB-KW"/>
</dbReference>
<gene>
    <name evidence="10" type="ORF">H2509_16050</name>
</gene>
<keyword evidence="5 7" id="KW-0573">Peptidoglycan synthesis</keyword>
<dbReference type="PANTHER" id="PTHR41533">
    <property type="entry name" value="L,D-TRANSPEPTIDASE HI_1667-RELATED"/>
    <property type="match status" value="1"/>
</dbReference>
<dbReference type="GO" id="GO:0071555">
    <property type="term" value="P:cell wall organization"/>
    <property type="evidence" value="ECO:0007669"/>
    <property type="project" value="UniProtKB-UniRule"/>
</dbReference>
<dbReference type="Proteomes" id="UP000541109">
    <property type="component" value="Unassembled WGS sequence"/>
</dbReference>
<dbReference type="UniPathway" id="UPA00219"/>
<dbReference type="InterPro" id="IPR038063">
    <property type="entry name" value="Transpep_catalytic_dom"/>
</dbReference>